<feature type="signal peptide" evidence="2">
    <location>
        <begin position="1"/>
        <end position="18"/>
    </location>
</feature>
<comment type="caution">
    <text evidence="3">The sequence shown here is derived from an EMBL/GenBank/DDBJ whole genome shotgun (WGS) entry which is preliminary data.</text>
</comment>
<gene>
    <name evidence="3" type="ORF">ACFSCX_25445</name>
</gene>
<name>A0ABW4LY74_9BACI</name>
<evidence type="ECO:0008006" key="5">
    <source>
        <dbReference type="Google" id="ProtNLM"/>
    </source>
</evidence>
<evidence type="ECO:0000256" key="1">
    <source>
        <dbReference type="SAM" id="MobiDB-lite"/>
    </source>
</evidence>
<evidence type="ECO:0000313" key="4">
    <source>
        <dbReference type="Proteomes" id="UP001597214"/>
    </source>
</evidence>
<feature type="chain" id="PRO_5045182769" description="Lipoprotein" evidence="2">
    <location>
        <begin position="19"/>
        <end position="93"/>
    </location>
</feature>
<dbReference type="EMBL" id="JBHUEM010000060">
    <property type="protein sequence ID" value="MFD1739814.1"/>
    <property type="molecule type" value="Genomic_DNA"/>
</dbReference>
<dbReference type="Proteomes" id="UP001597214">
    <property type="component" value="Unassembled WGS sequence"/>
</dbReference>
<evidence type="ECO:0000256" key="2">
    <source>
        <dbReference type="SAM" id="SignalP"/>
    </source>
</evidence>
<feature type="region of interest" description="Disordered" evidence="1">
    <location>
        <begin position="46"/>
        <end position="93"/>
    </location>
</feature>
<sequence length="93" mass="10558">MRKAYTTALVVTSISLLAACGVNDNDNNFIEPEGVNYNQVNYEDHDMGQNDYFTPGRGYDAGDNHNRNGHGRHPRLTDDRGDMYLNHESRAQR</sequence>
<keyword evidence="2" id="KW-0732">Signal</keyword>
<accession>A0ABW4LY74</accession>
<protein>
    <recommendedName>
        <fullName evidence="5">Lipoprotein</fullName>
    </recommendedName>
</protein>
<proteinExistence type="predicted"/>
<feature type="compositionally biased region" description="Basic and acidic residues" evidence="1">
    <location>
        <begin position="75"/>
        <end position="93"/>
    </location>
</feature>
<evidence type="ECO:0000313" key="3">
    <source>
        <dbReference type="EMBL" id="MFD1739814.1"/>
    </source>
</evidence>
<reference evidence="4" key="1">
    <citation type="journal article" date="2019" name="Int. J. Syst. Evol. Microbiol.">
        <title>The Global Catalogue of Microorganisms (GCM) 10K type strain sequencing project: providing services to taxonomists for standard genome sequencing and annotation.</title>
        <authorList>
            <consortium name="The Broad Institute Genomics Platform"/>
            <consortium name="The Broad Institute Genome Sequencing Center for Infectious Disease"/>
            <person name="Wu L."/>
            <person name="Ma J."/>
        </authorList>
    </citation>
    <scope>NUCLEOTIDE SEQUENCE [LARGE SCALE GENOMIC DNA]</scope>
    <source>
        <strain evidence="4">CCUG 49339</strain>
    </source>
</reference>
<organism evidence="3 4">
    <name type="scientific">Bacillus salitolerans</name>
    <dbReference type="NCBI Taxonomy" id="1437434"/>
    <lineage>
        <taxon>Bacteria</taxon>
        <taxon>Bacillati</taxon>
        <taxon>Bacillota</taxon>
        <taxon>Bacilli</taxon>
        <taxon>Bacillales</taxon>
        <taxon>Bacillaceae</taxon>
        <taxon>Bacillus</taxon>
    </lineage>
</organism>
<dbReference type="PROSITE" id="PS51257">
    <property type="entry name" value="PROKAR_LIPOPROTEIN"/>
    <property type="match status" value="1"/>
</dbReference>
<keyword evidence="4" id="KW-1185">Reference proteome</keyword>
<dbReference type="RefSeq" id="WP_377931079.1">
    <property type="nucleotide sequence ID" value="NZ_JBHUEM010000060.1"/>
</dbReference>